<name>A0A6A5G536_CAERE</name>
<keyword evidence="2" id="KW-0472">Membrane</keyword>
<keyword evidence="2" id="KW-1133">Transmembrane helix</keyword>
<gene>
    <name evidence="4" type="ORF">GCK72_016458</name>
</gene>
<dbReference type="RefSeq" id="XP_053580423.1">
    <property type="nucleotide sequence ID" value="XM_053731510.1"/>
</dbReference>
<evidence type="ECO:0000256" key="2">
    <source>
        <dbReference type="SAM" id="Phobius"/>
    </source>
</evidence>
<accession>A0A6A5G536</accession>
<feature type="signal peptide" evidence="3">
    <location>
        <begin position="1"/>
        <end position="19"/>
    </location>
</feature>
<protein>
    <submittedName>
        <fullName evidence="4">Uncharacterized protein</fullName>
    </submittedName>
</protein>
<evidence type="ECO:0000256" key="3">
    <source>
        <dbReference type="SAM" id="SignalP"/>
    </source>
</evidence>
<feature type="region of interest" description="Disordered" evidence="1">
    <location>
        <begin position="356"/>
        <end position="378"/>
    </location>
</feature>
<feature type="region of interest" description="Disordered" evidence="1">
    <location>
        <begin position="309"/>
        <end position="342"/>
    </location>
</feature>
<organism evidence="4 5">
    <name type="scientific">Caenorhabditis remanei</name>
    <name type="common">Caenorhabditis vulgaris</name>
    <dbReference type="NCBI Taxonomy" id="31234"/>
    <lineage>
        <taxon>Eukaryota</taxon>
        <taxon>Metazoa</taxon>
        <taxon>Ecdysozoa</taxon>
        <taxon>Nematoda</taxon>
        <taxon>Chromadorea</taxon>
        <taxon>Rhabditida</taxon>
        <taxon>Rhabditina</taxon>
        <taxon>Rhabditomorpha</taxon>
        <taxon>Rhabditoidea</taxon>
        <taxon>Rhabditidae</taxon>
        <taxon>Peloderinae</taxon>
        <taxon>Caenorhabditis</taxon>
    </lineage>
</organism>
<feature type="compositionally biased region" description="Polar residues" evidence="1">
    <location>
        <begin position="312"/>
        <end position="342"/>
    </location>
</feature>
<keyword evidence="3" id="KW-0732">Signal</keyword>
<dbReference type="KEGG" id="crq:GCK72_016458"/>
<dbReference type="CTD" id="9800026"/>
<sequence>MRFLWLPVLIVSFNSLVSSVKKDLNPCDAIDKTDTNLSDVVVLFVNFKWKIVEKNFTNLSLAILDAWTRHEFMEKEETLSSLPELMENFVKCYGRDSGLQVKNITFEKGINATEDCVLKITENMPKKSDFFKKHVKIIESPDVLRHCGQPRQVPLPVWNLVQEASSATEKRIAFCHWSDLEKLIHAGFYSIVVDWNTRFYEVMEDEVNNLKLDVFTRRQDFEIKYSYFTTIPRTPVVWSSFVAVLTVISFFVLGLILCCCSLMSFGLVEEDFERRNEERNWIARNVRRNLQRDYVISPAPVEEDEGLATAISKGSASRSSMETAKSSSNVSTDSTQPSDTVSQLYQTGRTGCEFQISGTTHTNLTAKLPTESSDAVEN</sequence>
<keyword evidence="2" id="KW-0812">Transmembrane</keyword>
<dbReference type="GeneID" id="9800026"/>
<feature type="chain" id="PRO_5025349145" evidence="3">
    <location>
        <begin position="20"/>
        <end position="378"/>
    </location>
</feature>
<evidence type="ECO:0000313" key="5">
    <source>
        <dbReference type="Proteomes" id="UP000483820"/>
    </source>
</evidence>
<dbReference type="Proteomes" id="UP000483820">
    <property type="component" value="Chromosome V"/>
</dbReference>
<dbReference type="EMBL" id="WUAV01000005">
    <property type="protein sequence ID" value="KAF1749913.1"/>
    <property type="molecule type" value="Genomic_DNA"/>
</dbReference>
<evidence type="ECO:0000256" key="1">
    <source>
        <dbReference type="SAM" id="MobiDB-lite"/>
    </source>
</evidence>
<dbReference type="AlphaFoldDB" id="A0A6A5G536"/>
<feature type="transmembrane region" description="Helical" evidence="2">
    <location>
        <begin position="236"/>
        <end position="265"/>
    </location>
</feature>
<comment type="caution">
    <text evidence="4">The sequence shown here is derived from an EMBL/GenBank/DDBJ whole genome shotgun (WGS) entry which is preliminary data.</text>
</comment>
<proteinExistence type="predicted"/>
<evidence type="ECO:0000313" key="4">
    <source>
        <dbReference type="EMBL" id="KAF1749913.1"/>
    </source>
</evidence>
<reference evidence="4 5" key="1">
    <citation type="submission" date="2019-12" db="EMBL/GenBank/DDBJ databases">
        <title>Chromosome-level assembly of the Caenorhabditis remanei genome.</title>
        <authorList>
            <person name="Teterina A.A."/>
            <person name="Willis J.H."/>
            <person name="Phillips P.C."/>
        </authorList>
    </citation>
    <scope>NUCLEOTIDE SEQUENCE [LARGE SCALE GENOMIC DNA]</scope>
    <source>
        <strain evidence="4 5">PX506</strain>
        <tissue evidence="4">Whole organism</tissue>
    </source>
</reference>